<evidence type="ECO:0000256" key="2">
    <source>
        <dbReference type="ARBA" id="ARBA00023015"/>
    </source>
</evidence>
<accession>A0A0H2MEQ2</accession>
<dbReference type="Proteomes" id="UP000035444">
    <property type="component" value="Unassembled WGS sequence"/>
</dbReference>
<dbReference type="STRING" id="1489064.WH96_11180"/>
<dbReference type="FunFam" id="1.10.10.10:FF:000001">
    <property type="entry name" value="LysR family transcriptional regulator"/>
    <property type="match status" value="1"/>
</dbReference>
<evidence type="ECO:0000313" key="7">
    <source>
        <dbReference type="EMBL" id="KLN60984.1"/>
    </source>
</evidence>
<dbReference type="RefSeq" id="WP_047764195.1">
    <property type="nucleotide sequence ID" value="NZ_LAQL01000006.1"/>
</dbReference>
<comment type="caution">
    <text evidence="7">The sequence shown here is derived from an EMBL/GenBank/DDBJ whole genome shotgun (WGS) entry which is preliminary data.</text>
</comment>
<dbReference type="GO" id="GO:0003700">
    <property type="term" value="F:DNA-binding transcription factor activity"/>
    <property type="evidence" value="ECO:0007669"/>
    <property type="project" value="InterPro"/>
</dbReference>
<evidence type="ECO:0000256" key="3">
    <source>
        <dbReference type="ARBA" id="ARBA00023125"/>
    </source>
</evidence>
<dbReference type="Gene3D" id="3.40.190.10">
    <property type="entry name" value="Periplasmic binding protein-like II"/>
    <property type="match status" value="2"/>
</dbReference>
<evidence type="ECO:0000256" key="4">
    <source>
        <dbReference type="ARBA" id="ARBA00023159"/>
    </source>
</evidence>
<evidence type="ECO:0000313" key="8">
    <source>
        <dbReference type="Proteomes" id="UP000035444"/>
    </source>
</evidence>
<dbReference type="InterPro" id="IPR005119">
    <property type="entry name" value="LysR_subst-bd"/>
</dbReference>
<organism evidence="7 8">
    <name type="scientific">Kiloniella spongiae</name>
    <dbReference type="NCBI Taxonomy" id="1489064"/>
    <lineage>
        <taxon>Bacteria</taxon>
        <taxon>Pseudomonadati</taxon>
        <taxon>Pseudomonadota</taxon>
        <taxon>Alphaproteobacteria</taxon>
        <taxon>Rhodospirillales</taxon>
        <taxon>Kiloniellaceae</taxon>
        <taxon>Kiloniella</taxon>
    </lineage>
</organism>
<protein>
    <submittedName>
        <fullName evidence="7">Hyaluronan synthase</fullName>
    </submittedName>
</protein>
<keyword evidence="4" id="KW-0010">Activator</keyword>
<dbReference type="Pfam" id="PF03466">
    <property type="entry name" value="LysR_substrate"/>
    <property type="match status" value="1"/>
</dbReference>
<name>A0A0H2MEQ2_9PROT</name>
<gene>
    <name evidence="7" type="ORF">WH96_11180</name>
</gene>
<dbReference type="CDD" id="cd08411">
    <property type="entry name" value="PBP2_OxyR"/>
    <property type="match status" value="1"/>
</dbReference>
<comment type="similarity">
    <text evidence="1">Belongs to the LysR transcriptional regulatory family.</text>
</comment>
<keyword evidence="2" id="KW-0805">Transcription regulation</keyword>
<feature type="domain" description="HTH lysR-type" evidence="6">
    <location>
        <begin position="3"/>
        <end position="60"/>
    </location>
</feature>
<dbReference type="PRINTS" id="PR00039">
    <property type="entry name" value="HTHLYSR"/>
</dbReference>
<dbReference type="PANTHER" id="PTHR30346">
    <property type="entry name" value="TRANSCRIPTIONAL DUAL REGULATOR HCAR-RELATED"/>
    <property type="match status" value="1"/>
</dbReference>
<dbReference type="InterPro" id="IPR036388">
    <property type="entry name" value="WH-like_DNA-bd_sf"/>
</dbReference>
<dbReference type="SUPFAM" id="SSF53850">
    <property type="entry name" value="Periplasmic binding protein-like II"/>
    <property type="match status" value="1"/>
</dbReference>
<keyword evidence="5" id="KW-0804">Transcription</keyword>
<dbReference type="PROSITE" id="PS50931">
    <property type="entry name" value="HTH_LYSR"/>
    <property type="match status" value="1"/>
</dbReference>
<dbReference type="AlphaFoldDB" id="A0A0H2MEQ2"/>
<dbReference type="PATRIC" id="fig|1489064.4.peg.3540"/>
<dbReference type="InterPro" id="IPR036390">
    <property type="entry name" value="WH_DNA-bd_sf"/>
</dbReference>
<dbReference type="PANTHER" id="PTHR30346:SF26">
    <property type="entry name" value="HYDROGEN PEROXIDE-INDUCIBLE GENES ACTIVATOR"/>
    <property type="match status" value="1"/>
</dbReference>
<sequence length="308" mass="34742">MKPTIRQLEYFSVVAETLHFRKAAEQLHVSQPTLSDQIKELEYRLGIVLLDRTRHTVELTPVGREILDRTKFLLRDLNDLCDHAKTAKSMLGGTLRLGVAPTVGPYLLPYVLPDLHRAYPDLKLYIREDRSSSLEQALRTGQHDLILTALPLEDESLRTEILFNEPLMVGLPKDHRLTVTDKIAPQSLKGEAVLSLGAGHRLYEQAQDLCREFGADLQDDYEGTSLDTLRQMVGMGMGVSFFPSLYVRSEITKDPEVCAKPIASKAVKRQVGLAWRGNSPRIKEFLQFKEDILVALKQKISHEVMLSG</sequence>
<reference evidence="7 8" key="1">
    <citation type="submission" date="2015-03" db="EMBL/GenBank/DDBJ databases">
        <title>Genome Sequence of Kiloniella spongiae MEBiC09566, isolated from a marine sponge.</title>
        <authorList>
            <person name="Shao Z."/>
            <person name="Wang L."/>
            <person name="Li X."/>
        </authorList>
    </citation>
    <scope>NUCLEOTIDE SEQUENCE [LARGE SCALE GENOMIC DNA]</scope>
    <source>
        <strain evidence="7 8">MEBiC09566</strain>
    </source>
</reference>
<dbReference type="EMBL" id="LAQL01000006">
    <property type="protein sequence ID" value="KLN60984.1"/>
    <property type="molecule type" value="Genomic_DNA"/>
</dbReference>
<dbReference type="GO" id="GO:0032993">
    <property type="term" value="C:protein-DNA complex"/>
    <property type="evidence" value="ECO:0007669"/>
    <property type="project" value="TreeGrafter"/>
</dbReference>
<dbReference type="InterPro" id="IPR000847">
    <property type="entry name" value="LysR_HTH_N"/>
</dbReference>
<dbReference type="Pfam" id="PF00126">
    <property type="entry name" value="HTH_1"/>
    <property type="match status" value="1"/>
</dbReference>
<evidence type="ECO:0000256" key="5">
    <source>
        <dbReference type="ARBA" id="ARBA00023163"/>
    </source>
</evidence>
<dbReference type="Gene3D" id="1.10.10.10">
    <property type="entry name" value="Winged helix-like DNA-binding domain superfamily/Winged helix DNA-binding domain"/>
    <property type="match status" value="1"/>
</dbReference>
<evidence type="ECO:0000256" key="1">
    <source>
        <dbReference type="ARBA" id="ARBA00009437"/>
    </source>
</evidence>
<proteinExistence type="inferred from homology"/>
<dbReference type="GO" id="GO:0003677">
    <property type="term" value="F:DNA binding"/>
    <property type="evidence" value="ECO:0007669"/>
    <property type="project" value="UniProtKB-KW"/>
</dbReference>
<evidence type="ECO:0000259" key="6">
    <source>
        <dbReference type="PROSITE" id="PS50931"/>
    </source>
</evidence>
<dbReference type="SUPFAM" id="SSF46785">
    <property type="entry name" value="Winged helix' DNA-binding domain"/>
    <property type="match status" value="1"/>
</dbReference>
<keyword evidence="3" id="KW-0238">DNA-binding</keyword>
<keyword evidence="8" id="KW-1185">Reference proteome</keyword>